<dbReference type="AlphaFoldDB" id="A0A1G6XHV5"/>
<dbReference type="SMART" id="SM00849">
    <property type="entry name" value="Lactamase_B"/>
    <property type="match status" value="1"/>
</dbReference>
<sequence>MVAIMELNASVRRIGNDIVAAYLVVTPEGVTVIDAGLAGHWHELLAELTSMGRTLDDVKGVVLTHGDSDHVGFAERLRRDHGVPVYVHASDAGRAKGGPKPANTKQSMRLGPLLGFMAYALRKGGMRTAWLTEVVEVHDGETLDLPGAPQIIGLPGHSEGSIAVYVPVADAVFVGDGLTTRHVLTGKKGPQPAPFTDEPDRAITSLRGIVGTGAKWVLPGHGAPWSSGVEAAVVAVETAARAAK</sequence>
<dbReference type="CDD" id="cd07721">
    <property type="entry name" value="yflN-like_MBL-fold"/>
    <property type="match status" value="1"/>
</dbReference>
<gene>
    <name evidence="2" type="ORF">SAMN05216410_0139</name>
</gene>
<dbReference type="InterPro" id="IPR036866">
    <property type="entry name" value="RibonucZ/Hydroxyglut_hydro"/>
</dbReference>
<evidence type="ECO:0000313" key="3">
    <source>
        <dbReference type="Proteomes" id="UP000199039"/>
    </source>
</evidence>
<dbReference type="Pfam" id="PF00753">
    <property type="entry name" value="Lactamase_B"/>
    <property type="match status" value="1"/>
</dbReference>
<dbReference type="EMBL" id="FMYH01000011">
    <property type="protein sequence ID" value="SDD77393.1"/>
    <property type="molecule type" value="Genomic_DNA"/>
</dbReference>
<feature type="domain" description="Metallo-beta-lactamase" evidence="1">
    <location>
        <begin position="18"/>
        <end position="221"/>
    </location>
</feature>
<reference evidence="2 3" key="1">
    <citation type="submission" date="2016-09" db="EMBL/GenBank/DDBJ databases">
        <authorList>
            <person name="Capua I."/>
            <person name="De Benedictis P."/>
            <person name="Joannis T."/>
            <person name="Lombin L.H."/>
            <person name="Cattoli G."/>
        </authorList>
    </citation>
    <scope>NUCLEOTIDE SEQUENCE [LARGE SCALE GENOMIC DNA]</scope>
    <source>
        <strain evidence="2 3">ISLP-3</strain>
    </source>
</reference>
<dbReference type="Gene3D" id="3.60.15.10">
    <property type="entry name" value="Ribonuclease Z/Hydroxyacylglutathione hydrolase-like"/>
    <property type="match status" value="1"/>
</dbReference>
<organism evidence="2 3">
    <name type="scientific">Sanguibacter gelidistatuariae</name>
    <dbReference type="NCBI Taxonomy" id="1814289"/>
    <lineage>
        <taxon>Bacteria</taxon>
        <taxon>Bacillati</taxon>
        <taxon>Actinomycetota</taxon>
        <taxon>Actinomycetes</taxon>
        <taxon>Micrococcales</taxon>
        <taxon>Sanguibacteraceae</taxon>
        <taxon>Sanguibacter</taxon>
    </lineage>
</organism>
<accession>A0A1G6XHV5</accession>
<evidence type="ECO:0000259" key="1">
    <source>
        <dbReference type="SMART" id="SM00849"/>
    </source>
</evidence>
<dbReference type="Proteomes" id="UP000199039">
    <property type="component" value="Unassembled WGS sequence"/>
</dbReference>
<dbReference type="InterPro" id="IPR001279">
    <property type="entry name" value="Metallo-B-lactamas"/>
</dbReference>
<dbReference type="PANTHER" id="PTHR42951">
    <property type="entry name" value="METALLO-BETA-LACTAMASE DOMAIN-CONTAINING"/>
    <property type="match status" value="1"/>
</dbReference>
<dbReference type="STRING" id="1814289.SAMN05216410_0139"/>
<keyword evidence="3" id="KW-1185">Reference proteome</keyword>
<dbReference type="SUPFAM" id="SSF56281">
    <property type="entry name" value="Metallo-hydrolase/oxidoreductase"/>
    <property type="match status" value="1"/>
</dbReference>
<protein>
    <submittedName>
        <fullName evidence="2">Glyoxylase, beta-lactamase superfamily II</fullName>
    </submittedName>
</protein>
<name>A0A1G6XHV5_9MICO</name>
<evidence type="ECO:0000313" key="2">
    <source>
        <dbReference type="EMBL" id="SDD77393.1"/>
    </source>
</evidence>
<dbReference type="InterPro" id="IPR050855">
    <property type="entry name" value="NDM-1-like"/>
</dbReference>
<proteinExistence type="predicted"/>